<evidence type="ECO:0000313" key="2">
    <source>
        <dbReference type="EMBL" id="MBO8437139.1"/>
    </source>
</evidence>
<organism evidence="2 3">
    <name type="scientific">Candidatus Ornithospirochaeta stercoripullorum</name>
    <dbReference type="NCBI Taxonomy" id="2840899"/>
    <lineage>
        <taxon>Bacteria</taxon>
        <taxon>Pseudomonadati</taxon>
        <taxon>Spirochaetota</taxon>
        <taxon>Spirochaetia</taxon>
        <taxon>Spirochaetales</taxon>
        <taxon>Spirochaetaceae</taxon>
        <taxon>Spirochaetaceae incertae sedis</taxon>
        <taxon>Candidatus Ornithospirochaeta</taxon>
    </lineage>
</organism>
<feature type="chain" id="PRO_5038451047" description="Outer membrane protein beta-barrel domain-containing protein" evidence="1">
    <location>
        <begin position="21"/>
        <end position="211"/>
    </location>
</feature>
<dbReference type="Proteomes" id="UP000823615">
    <property type="component" value="Unassembled WGS sequence"/>
</dbReference>
<feature type="signal peptide" evidence="1">
    <location>
        <begin position="1"/>
        <end position="20"/>
    </location>
</feature>
<proteinExistence type="predicted"/>
<comment type="caution">
    <text evidence="2">The sequence shown here is derived from an EMBL/GenBank/DDBJ whole genome shotgun (WGS) entry which is preliminary data.</text>
</comment>
<name>A0A9D9E026_9SPIO</name>
<gene>
    <name evidence="2" type="ORF">IAA97_09205</name>
</gene>
<reference evidence="2" key="1">
    <citation type="submission" date="2020-10" db="EMBL/GenBank/DDBJ databases">
        <authorList>
            <person name="Gilroy R."/>
        </authorList>
    </citation>
    <scope>NUCLEOTIDE SEQUENCE</scope>
    <source>
        <strain evidence="2">7293</strain>
    </source>
</reference>
<reference evidence="2" key="2">
    <citation type="journal article" date="2021" name="PeerJ">
        <title>Extensive microbial diversity within the chicken gut microbiome revealed by metagenomics and culture.</title>
        <authorList>
            <person name="Gilroy R."/>
            <person name="Ravi A."/>
            <person name="Getino M."/>
            <person name="Pursley I."/>
            <person name="Horton D.L."/>
            <person name="Alikhan N.F."/>
            <person name="Baker D."/>
            <person name="Gharbi K."/>
            <person name="Hall N."/>
            <person name="Watson M."/>
            <person name="Adriaenssens E.M."/>
            <person name="Foster-Nyarko E."/>
            <person name="Jarju S."/>
            <person name="Secka A."/>
            <person name="Antonio M."/>
            <person name="Oren A."/>
            <person name="Chaudhuri R.R."/>
            <person name="La Ragione R."/>
            <person name="Hildebrand F."/>
            <person name="Pallen M.J."/>
        </authorList>
    </citation>
    <scope>NUCLEOTIDE SEQUENCE</scope>
    <source>
        <strain evidence="2">7293</strain>
    </source>
</reference>
<evidence type="ECO:0008006" key="4">
    <source>
        <dbReference type="Google" id="ProtNLM"/>
    </source>
</evidence>
<keyword evidence="1" id="KW-0732">Signal</keyword>
<protein>
    <recommendedName>
        <fullName evidence="4">Outer membrane protein beta-barrel domain-containing protein</fullName>
    </recommendedName>
</protein>
<sequence length="211" mass="22396">MKKFFTVLAVLLAAGSMLFAAEGRIGVSASPEWFWYTDADDVNKVYFNLMAEGVNYFGKDGGGLGVEYGLGAAFPVSDNFGSVTIEFNESSVFLFKAGLAYKYAFSDMFGLSAGLGVMGNVNSRTYTSQLISSLSATYTTFTLDVYGRVGADIDLLDFLGLSVGVNVGGPVYTNSVLKSGDSSLDLGDMFGGNEPVSGVWLAPYVAVSFLY</sequence>
<dbReference type="AlphaFoldDB" id="A0A9D9E026"/>
<evidence type="ECO:0000313" key="3">
    <source>
        <dbReference type="Proteomes" id="UP000823615"/>
    </source>
</evidence>
<evidence type="ECO:0000256" key="1">
    <source>
        <dbReference type="SAM" id="SignalP"/>
    </source>
</evidence>
<accession>A0A9D9E026</accession>
<dbReference type="EMBL" id="JADIMT010000103">
    <property type="protein sequence ID" value="MBO8437139.1"/>
    <property type="molecule type" value="Genomic_DNA"/>
</dbReference>